<dbReference type="InterPro" id="IPR029069">
    <property type="entry name" value="HotDog_dom_sf"/>
</dbReference>
<evidence type="ECO:0000313" key="2">
    <source>
        <dbReference type="Proteomes" id="UP000183407"/>
    </source>
</evidence>
<gene>
    <name evidence="1" type="ORF">SAMN04490220_4464</name>
</gene>
<dbReference type="Gene3D" id="3.10.129.10">
    <property type="entry name" value="Hotdog Thioesterase"/>
    <property type="match status" value="1"/>
</dbReference>
<organism evidence="1 2">
    <name type="scientific">Rhodococcus jostii</name>
    <dbReference type="NCBI Taxonomy" id="132919"/>
    <lineage>
        <taxon>Bacteria</taxon>
        <taxon>Bacillati</taxon>
        <taxon>Actinomycetota</taxon>
        <taxon>Actinomycetes</taxon>
        <taxon>Mycobacteriales</taxon>
        <taxon>Nocardiaceae</taxon>
        <taxon>Rhodococcus</taxon>
    </lineage>
</organism>
<dbReference type="SUPFAM" id="SSF54637">
    <property type="entry name" value="Thioesterase/thiol ester dehydrase-isomerase"/>
    <property type="match status" value="1"/>
</dbReference>
<dbReference type="AlphaFoldDB" id="A0A1H5ALS3"/>
<dbReference type="Proteomes" id="UP000183407">
    <property type="component" value="Unassembled WGS sequence"/>
</dbReference>
<proteinExistence type="predicted"/>
<dbReference type="EMBL" id="FNTL01000004">
    <property type="protein sequence ID" value="SED42848.1"/>
    <property type="molecule type" value="Genomic_DNA"/>
</dbReference>
<name>A0A1H5ALS3_RHOJO</name>
<sequence length="161" mass="17794">MHIGLDSAFERARRMIGTTTHRRLGAVRAAESVAFARASAERDPRFLDSGRDDFRVHPMYLPSMLRGPDGADSDEYRPDGMFVDEVPGTAGLDVRLLAGGQTIEFCSTPPLGEHIEVTRTVCGVDRKGRDGHEFLVITVSKTYRVMGSLTLAVVTERFIVR</sequence>
<dbReference type="RefSeq" id="WP_073358486.1">
    <property type="nucleotide sequence ID" value="NZ_FNTL01000004.1"/>
</dbReference>
<evidence type="ECO:0000313" key="1">
    <source>
        <dbReference type="EMBL" id="SED42848.1"/>
    </source>
</evidence>
<reference evidence="2" key="1">
    <citation type="submission" date="2016-10" db="EMBL/GenBank/DDBJ databases">
        <authorList>
            <person name="Varghese N."/>
        </authorList>
    </citation>
    <scope>NUCLEOTIDE SEQUENCE [LARGE SCALE GENOMIC DNA]</scope>
    <source>
        <strain evidence="2">DSM 44719</strain>
    </source>
</reference>
<protein>
    <recommendedName>
        <fullName evidence="3">N-terminal of MaoC-like dehydratase domain-containing protein</fullName>
    </recommendedName>
</protein>
<evidence type="ECO:0008006" key="3">
    <source>
        <dbReference type="Google" id="ProtNLM"/>
    </source>
</evidence>
<accession>A0A1H5ALS3</accession>